<keyword evidence="6" id="KW-1185">Reference proteome</keyword>
<organism evidence="5 6">
    <name type="scientific">Paenibacillus terricola</name>
    <dbReference type="NCBI Taxonomy" id="2763503"/>
    <lineage>
        <taxon>Bacteria</taxon>
        <taxon>Bacillati</taxon>
        <taxon>Bacillota</taxon>
        <taxon>Bacilli</taxon>
        <taxon>Bacillales</taxon>
        <taxon>Paenibacillaceae</taxon>
        <taxon>Paenibacillus</taxon>
    </lineage>
</organism>
<feature type="compositionally biased region" description="Basic residues" evidence="3">
    <location>
        <begin position="474"/>
        <end position="519"/>
    </location>
</feature>
<feature type="region of interest" description="Disordered" evidence="3">
    <location>
        <begin position="464"/>
        <end position="519"/>
    </location>
</feature>
<proteinExistence type="predicted"/>
<keyword evidence="2" id="KW-0808">Transferase</keyword>
<dbReference type="PANTHER" id="PTHR12526">
    <property type="entry name" value="GLYCOSYLTRANSFERASE"/>
    <property type="match status" value="1"/>
</dbReference>
<evidence type="ECO:0000256" key="1">
    <source>
        <dbReference type="ARBA" id="ARBA00022676"/>
    </source>
</evidence>
<name>A0ABR8MVP0_9BACL</name>
<dbReference type="Proteomes" id="UP000609346">
    <property type="component" value="Unassembled WGS sequence"/>
</dbReference>
<evidence type="ECO:0000256" key="3">
    <source>
        <dbReference type="SAM" id="MobiDB-lite"/>
    </source>
</evidence>
<keyword evidence="1" id="KW-0328">Glycosyltransferase</keyword>
<comment type="caution">
    <text evidence="5">The sequence shown here is derived from an EMBL/GenBank/DDBJ whole genome shotgun (WGS) entry which is preliminary data.</text>
</comment>
<dbReference type="Pfam" id="PF00534">
    <property type="entry name" value="Glycos_transf_1"/>
    <property type="match status" value="1"/>
</dbReference>
<evidence type="ECO:0000313" key="5">
    <source>
        <dbReference type="EMBL" id="MBD3920036.1"/>
    </source>
</evidence>
<evidence type="ECO:0000259" key="4">
    <source>
        <dbReference type="Pfam" id="PF00534"/>
    </source>
</evidence>
<evidence type="ECO:0000313" key="6">
    <source>
        <dbReference type="Proteomes" id="UP000609346"/>
    </source>
</evidence>
<protein>
    <submittedName>
        <fullName evidence="5">Glycosyltransferase</fullName>
    </submittedName>
</protein>
<dbReference type="EMBL" id="JACXZA010000003">
    <property type="protein sequence ID" value="MBD3920036.1"/>
    <property type="molecule type" value="Genomic_DNA"/>
</dbReference>
<sequence>MRSKPRLFAFSHICSQSYITGAEKLLLFMLKELIPYFNCTLVVPNTGYLSAQAEQAGVAIIVQPIPISVPLYLSQPHLMEELHKFRSHSDYAALVQLLAEQRPDVVLVSTSVHPMPAIAAKELGIPVVWMLMETIRLTPYTSASVALIERYSDWIVGISESTLQPIRMFFPHLAHRMMLLPPSWHIDALRPTSWLTNRENRRNRLAIKHQHKLIGFIASSIYENKGFIPYIKMSIEIATRHPNAMFLVVGNPVDRPLFDSGIDMVRQAGLLERFRWVQFEDQIETIYPAFDLLVVPSLTAEGFGLTALEGLIFKKPVVAFASGGLAEIMAATGNAANAVPVGDIGGLIARVDALLHSGDLYTIGEKNAHAADLAYGLTAYRIKLLRLLELLRANTIRVPHLVRGSGPVIYLLEGGILRPFRSEAAVIEAGYSLDQIMEIDDATIHALPKGEPIGRLELSVAIQTPAPPAPMSRSRSRKGRRGTRVRGGKKRSSKSRGRASTRRRSVSARKRSARRKRRG</sequence>
<dbReference type="Gene3D" id="3.40.50.2000">
    <property type="entry name" value="Glycogen Phosphorylase B"/>
    <property type="match status" value="2"/>
</dbReference>
<evidence type="ECO:0000256" key="2">
    <source>
        <dbReference type="ARBA" id="ARBA00022679"/>
    </source>
</evidence>
<accession>A0ABR8MVP0</accession>
<dbReference type="PANTHER" id="PTHR12526:SF510">
    <property type="entry name" value="D-INOSITOL 3-PHOSPHATE GLYCOSYLTRANSFERASE"/>
    <property type="match status" value="1"/>
</dbReference>
<gene>
    <name evidence="5" type="ORF">H8B09_14825</name>
</gene>
<feature type="domain" description="Glycosyl transferase family 1" evidence="4">
    <location>
        <begin position="198"/>
        <end position="368"/>
    </location>
</feature>
<dbReference type="InterPro" id="IPR001296">
    <property type="entry name" value="Glyco_trans_1"/>
</dbReference>
<dbReference type="SUPFAM" id="SSF53756">
    <property type="entry name" value="UDP-Glycosyltransferase/glycogen phosphorylase"/>
    <property type="match status" value="1"/>
</dbReference>
<dbReference type="RefSeq" id="WP_191204294.1">
    <property type="nucleotide sequence ID" value="NZ_JACXZA010000003.1"/>
</dbReference>
<reference evidence="5 6" key="1">
    <citation type="submission" date="2020-09" db="EMBL/GenBank/DDBJ databases">
        <title>Paenibacillus sp. strain PR3 16S rRNA gene Genome sequencing and assembly.</title>
        <authorList>
            <person name="Kim J."/>
        </authorList>
    </citation>
    <scope>NUCLEOTIDE SEQUENCE [LARGE SCALE GENOMIC DNA]</scope>
    <source>
        <strain evidence="5 6">PR3</strain>
    </source>
</reference>